<feature type="domain" description="Sodium/calcium exchanger membrane region" evidence="6">
    <location>
        <begin position="4"/>
        <end position="144"/>
    </location>
</feature>
<dbReference type="GO" id="GO:0005262">
    <property type="term" value="F:calcium channel activity"/>
    <property type="evidence" value="ECO:0007669"/>
    <property type="project" value="TreeGrafter"/>
</dbReference>
<evidence type="ECO:0000313" key="8">
    <source>
        <dbReference type="Proteomes" id="UP000254031"/>
    </source>
</evidence>
<evidence type="ECO:0000256" key="1">
    <source>
        <dbReference type="ARBA" id="ARBA00004141"/>
    </source>
</evidence>
<feature type="transmembrane region" description="Helical" evidence="5">
    <location>
        <begin position="209"/>
        <end position="231"/>
    </location>
</feature>
<gene>
    <name evidence="7" type="primary">yrbG_2</name>
    <name evidence="7" type="ORF">NCTC9380_00567</name>
</gene>
<feature type="transmembrane region" description="Helical" evidence="5">
    <location>
        <begin position="129"/>
        <end position="148"/>
    </location>
</feature>
<reference evidence="7 8" key="1">
    <citation type="submission" date="2018-06" db="EMBL/GenBank/DDBJ databases">
        <authorList>
            <consortium name="Pathogen Informatics"/>
            <person name="Doyle S."/>
        </authorList>
    </citation>
    <scope>NUCLEOTIDE SEQUENCE [LARGE SCALE GENOMIC DNA]</scope>
    <source>
        <strain evidence="7 8">NCTC9380</strain>
    </source>
</reference>
<evidence type="ECO:0000256" key="5">
    <source>
        <dbReference type="SAM" id="Phobius"/>
    </source>
</evidence>
<evidence type="ECO:0000256" key="3">
    <source>
        <dbReference type="ARBA" id="ARBA00022989"/>
    </source>
</evidence>
<proteinExistence type="predicted"/>
<dbReference type="GO" id="GO:0006874">
    <property type="term" value="P:intracellular calcium ion homeostasis"/>
    <property type="evidence" value="ECO:0007669"/>
    <property type="project" value="TreeGrafter"/>
</dbReference>
<keyword evidence="4 5" id="KW-0472">Membrane</keyword>
<feature type="transmembrane region" description="Helical" evidence="5">
    <location>
        <begin position="238"/>
        <end position="261"/>
    </location>
</feature>
<dbReference type="GO" id="GO:0008273">
    <property type="term" value="F:calcium, potassium:sodium antiporter activity"/>
    <property type="evidence" value="ECO:0007669"/>
    <property type="project" value="TreeGrafter"/>
</dbReference>
<keyword evidence="3 5" id="KW-1133">Transmembrane helix</keyword>
<feature type="transmembrane region" description="Helical" evidence="5">
    <location>
        <begin position="273"/>
        <end position="292"/>
    </location>
</feature>
<dbReference type="Gene3D" id="1.20.1420.30">
    <property type="entry name" value="NCX, central ion-binding region"/>
    <property type="match status" value="1"/>
</dbReference>
<dbReference type="RefSeq" id="WP_006250706.1">
    <property type="nucleotide sequence ID" value="NZ_CP017484.1"/>
</dbReference>
<organism evidence="7 8">
    <name type="scientific">Mannheimia haemolytica</name>
    <name type="common">Pasteurella haemolytica</name>
    <dbReference type="NCBI Taxonomy" id="75985"/>
    <lineage>
        <taxon>Bacteria</taxon>
        <taxon>Pseudomonadati</taxon>
        <taxon>Pseudomonadota</taxon>
        <taxon>Gammaproteobacteria</taxon>
        <taxon>Pasteurellales</taxon>
        <taxon>Pasteurellaceae</taxon>
        <taxon>Mannheimia</taxon>
    </lineage>
</organism>
<dbReference type="InterPro" id="IPR044880">
    <property type="entry name" value="NCX_ion-bd_dom_sf"/>
</dbReference>
<protein>
    <submittedName>
        <fullName evidence="7">Inner membrane protein yrbG</fullName>
    </submittedName>
</protein>
<evidence type="ECO:0000313" key="7">
    <source>
        <dbReference type="EMBL" id="STY65306.1"/>
    </source>
</evidence>
<dbReference type="NCBIfam" id="TIGR00367">
    <property type="entry name" value="calcium/sodium antiporter"/>
    <property type="match status" value="1"/>
</dbReference>
<evidence type="ECO:0000256" key="2">
    <source>
        <dbReference type="ARBA" id="ARBA00022692"/>
    </source>
</evidence>
<dbReference type="AlphaFoldDB" id="A0A378NBY5"/>
<dbReference type="GO" id="GO:0005886">
    <property type="term" value="C:plasma membrane"/>
    <property type="evidence" value="ECO:0007669"/>
    <property type="project" value="TreeGrafter"/>
</dbReference>
<keyword evidence="2 5" id="KW-0812">Transmembrane</keyword>
<dbReference type="EMBL" id="UGPL01000006">
    <property type="protein sequence ID" value="STY65306.1"/>
    <property type="molecule type" value="Genomic_DNA"/>
</dbReference>
<feature type="transmembrane region" description="Helical" evidence="5">
    <location>
        <begin position="34"/>
        <end position="56"/>
    </location>
</feature>
<feature type="transmembrane region" description="Helical" evidence="5">
    <location>
        <begin position="175"/>
        <end position="197"/>
    </location>
</feature>
<dbReference type="PANTHER" id="PTHR10846:SF8">
    <property type="entry name" value="INNER MEMBRANE PROTEIN YRBG"/>
    <property type="match status" value="1"/>
</dbReference>
<dbReference type="InterPro" id="IPR004837">
    <property type="entry name" value="NaCa_Exmemb"/>
</dbReference>
<dbReference type="InterPro" id="IPR004481">
    <property type="entry name" value="K/Na/Ca-exchanger"/>
</dbReference>
<name>A0A378NBY5_MANHA</name>
<feature type="transmembrane region" description="Helical" evidence="5">
    <location>
        <begin position="304"/>
        <end position="321"/>
    </location>
</feature>
<feature type="domain" description="Sodium/calcium exchanger membrane region" evidence="6">
    <location>
        <begin position="174"/>
        <end position="321"/>
    </location>
</feature>
<evidence type="ECO:0000256" key="4">
    <source>
        <dbReference type="ARBA" id="ARBA00023136"/>
    </source>
</evidence>
<dbReference type="Pfam" id="PF01699">
    <property type="entry name" value="Na_Ca_ex"/>
    <property type="match status" value="2"/>
</dbReference>
<dbReference type="PANTHER" id="PTHR10846">
    <property type="entry name" value="SODIUM/POTASSIUM/CALCIUM EXCHANGER"/>
    <property type="match status" value="1"/>
</dbReference>
<comment type="subcellular location">
    <subcellularLocation>
        <location evidence="1">Membrane</location>
        <topology evidence="1">Multi-pass membrane protein</topology>
    </subcellularLocation>
</comment>
<sequence length="325" mass="34151">MTLAVAAIIGGLIILVWSADRFVEGAASTARHFGMTPLLIGIVVIGFGTSAPEMLVSASSALSGSPGIALGNAYGSNITNIALILGLTAIIKPLSVNSDVLKKELPILLAVTLLSAYLVYDANVTQLDAIILLAVFFVYMAWTIITAMKSKNDALSLDVDAELTNSAKMGLGKSILWLIIGLVSLVISSQFLVWGAVEVAKFFGVSDLVIGLTIVAVGTSLPELASSIAAARKGEVDLALGNIIGSNLFNTLAVVGIAGAIEPMQASAEVFSRDVLIMSALTFLLFIFGINLYRRTEGGRINRLEGLLLFAAYVGYNFYLFKTAV</sequence>
<dbReference type="Proteomes" id="UP000254031">
    <property type="component" value="Unassembled WGS sequence"/>
</dbReference>
<accession>A0A378NBY5</accession>
<evidence type="ECO:0000259" key="6">
    <source>
        <dbReference type="Pfam" id="PF01699"/>
    </source>
</evidence>